<dbReference type="GO" id="GO:0016747">
    <property type="term" value="F:acyltransferase activity, transferring groups other than amino-acyl groups"/>
    <property type="evidence" value="ECO:0007669"/>
    <property type="project" value="InterPro"/>
</dbReference>
<dbReference type="OrthoDB" id="9804948at2"/>
<keyword evidence="2" id="KW-0808">Transferase</keyword>
<feature type="domain" description="N-acetyltransferase" evidence="1">
    <location>
        <begin position="5"/>
        <end position="144"/>
    </location>
</feature>
<accession>A0A089M1F3</accession>
<dbReference type="SUPFAM" id="SSF55729">
    <property type="entry name" value="Acyl-CoA N-acyltransferases (Nat)"/>
    <property type="match status" value="1"/>
</dbReference>
<dbReference type="KEGG" id="pgm:PGRAT_04575"/>
<dbReference type="RefSeq" id="WP_025705311.1">
    <property type="nucleotide sequence ID" value="NZ_CP009287.1"/>
</dbReference>
<evidence type="ECO:0000313" key="3">
    <source>
        <dbReference type="Proteomes" id="UP000029500"/>
    </source>
</evidence>
<evidence type="ECO:0000259" key="1">
    <source>
        <dbReference type="PROSITE" id="PS51186"/>
    </source>
</evidence>
<name>A0A089M1F3_9BACL</name>
<organism evidence="2 3">
    <name type="scientific">Paenibacillus graminis</name>
    <dbReference type="NCBI Taxonomy" id="189425"/>
    <lineage>
        <taxon>Bacteria</taxon>
        <taxon>Bacillati</taxon>
        <taxon>Bacillota</taxon>
        <taxon>Bacilli</taxon>
        <taxon>Bacillales</taxon>
        <taxon>Paenibacillaceae</taxon>
        <taxon>Paenibacillus</taxon>
    </lineage>
</organism>
<dbReference type="InterPro" id="IPR000182">
    <property type="entry name" value="GNAT_dom"/>
</dbReference>
<dbReference type="EMBL" id="CP009287">
    <property type="protein sequence ID" value="AIQ67002.1"/>
    <property type="molecule type" value="Genomic_DNA"/>
</dbReference>
<keyword evidence="3" id="KW-1185">Reference proteome</keyword>
<dbReference type="STRING" id="189425.PGRAT_04575"/>
<dbReference type="Gene3D" id="3.40.630.30">
    <property type="match status" value="1"/>
</dbReference>
<dbReference type="eggNOG" id="COG3153">
    <property type="taxonomic scope" value="Bacteria"/>
</dbReference>
<dbReference type="InterPro" id="IPR016181">
    <property type="entry name" value="Acyl_CoA_acyltransferase"/>
</dbReference>
<sequence>MQQLTLMKDYKHNDPLRKSLSGLAESTFGISFERWYREGFWSERYIPFSYVQEDQVIANVSVTLLDWIINGVKKSAVQIGTVMTHPGYRHRGLSARLMHAVLAEYGDSADFMYLFANDTVLDFYPRFGFIPEEEHLFSMDFSAPLSGAGGIRKLDINSLEDLAFIAKFAEGRLPVSKRFGTGRTQGLLMFYCLEVFNEDIYYLENEDVIVIYKNEGKQLELFDIISHREINLEEILTKLAGRDTEKVLFHFTPDYEGIPVTSTPHHSGLFIRAGGDNIFPHHVKHPATSIA</sequence>
<proteinExistence type="predicted"/>
<reference evidence="2 3" key="1">
    <citation type="submission" date="2014-08" db="EMBL/GenBank/DDBJ databases">
        <title>Comparative genomics of the Paenibacillus odorifer group.</title>
        <authorList>
            <person name="den Bakker H.C."/>
            <person name="Tsai Y.-C."/>
            <person name="Martin N."/>
            <person name="Korlach J."/>
            <person name="Wiedmann M."/>
        </authorList>
    </citation>
    <scope>NUCLEOTIDE SEQUENCE [LARGE SCALE GENOMIC DNA]</scope>
    <source>
        <strain evidence="2 3">DSM 15220</strain>
    </source>
</reference>
<gene>
    <name evidence="2" type="ORF">PGRAT_04575</name>
</gene>
<protein>
    <submittedName>
        <fullName evidence="2">GCN5 family acetyltransferase</fullName>
    </submittedName>
</protein>
<evidence type="ECO:0000313" key="2">
    <source>
        <dbReference type="EMBL" id="AIQ67002.1"/>
    </source>
</evidence>
<dbReference type="AlphaFoldDB" id="A0A089M1F3"/>
<dbReference type="Pfam" id="PF13527">
    <property type="entry name" value="Acetyltransf_9"/>
    <property type="match status" value="1"/>
</dbReference>
<dbReference type="HOGENOM" id="CLU_081766_0_1_9"/>
<dbReference type="CDD" id="cd04301">
    <property type="entry name" value="NAT_SF"/>
    <property type="match status" value="1"/>
</dbReference>
<dbReference type="PROSITE" id="PS51186">
    <property type="entry name" value="GNAT"/>
    <property type="match status" value="1"/>
</dbReference>
<dbReference type="Proteomes" id="UP000029500">
    <property type="component" value="Chromosome"/>
</dbReference>